<dbReference type="PANTHER" id="PTHR23222:SF0">
    <property type="entry name" value="PROHIBITIN 1"/>
    <property type="match status" value="1"/>
</dbReference>
<dbReference type="Proteomes" id="UP000291236">
    <property type="component" value="Chromosome"/>
</dbReference>
<comment type="subcellular location">
    <subcellularLocation>
        <location evidence="1">Membrane</location>
        <topology evidence="1">Single-pass membrane protein</topology>
    </subcellularLocation>
</comment>
<evidence type="ECO:0000256" key="2">
    <source>
        <dbReference type="SAM" id="Phobius"/>
    </source>
</evidence>
<dbReference type="EMBL" id="AP019368">
    <property type="protein sequence ID" value="BBH52894.1"/>
    <property type="molecule type" value="Genomic_DNA"/>
</dbReference>
<gene>
    <name evidence="4" type="ORF">JCM31447_13370</name>
</gene>
<evidence type="ECO:0000259" key="3">
    <source>
        <dbReference type="SMART" id="SM00244"/>
    </source>
</evidence>
<dbReference type="InterPro" id="IPR036013">
    <property type="entry name" value="Band_7/SPFH_dom_sf"/>
</dbReference>
<keyword evidence="2" id="KW-0812">Transmembrane</keyword>
<dbReference type="OrthoDB" id="9812991at2"/>
<organism evidence="4 5">
    <name type="scientific">Fluviispira sanaruensis</name>
    <dbReference type="NCBI Taxonomy" id="2493639"/>
    <lineage>
        <taxon>Bacteria</taxon>
        <taxon>Pseudomonadati</taxon>
        <taxon>Bdellovibrionota</taxon>
        <taxon>Oligoflexia</taxon>
        <taxon>Silvanigrellales</taxon>
        <taxon>Silvanigrellaceae</taxon>
        <taxon>Fluviispira</taxon>
    </lineage>
</organism>
<dbReference type="KEGG" id="sbf:JCM31447_13370"/>
<dbReference type="SMART" id="SM00244">
    <property type="entry name" value="PHB"/>
    <property type="match status" value="1"/>
</dbReference>
<name>A0A4P2VLN9_FLUSA</name>
<dbReference type="Pfam" id="PF01145">
    <property type="entry name" value="Band_7"/>
    <property type="match status" value="1"/>
</dbReference>
<dbReference type="CDD" id="cd03401">
    <property type="entry name" value="SPFH_prohibitin"/>
    <property type="match status" value="1"/>
</dbReference>
<accession>A0A4P2VLN9</accession>
<evidence type="ECO:0000256" key="1">
    <source>
        <dbReference type="ARBA" id="ARBA00004167"/>
    </source>
</evidence>
<proteinExistence type="predicted"/>
<dbReference type="GO" id="GO:0016020">
    <property type="term" value="C:membrane"/>
    <property type="evidence" value="ECO:0007669"/>
    <property type="project" value="UniProtKB-SubCell"/>
</dbReference>
<feature type="domain" description="Band 7" evidence="3">
    <location>
        <begin position="32"/>
        <end position="192"/>
    </location>
</feature>
<keyword evidence="5" id="KW-1185">Reference proteome</keyword>
<evidence type="ECO:0000313" key="5">
    <source>
        <dbReference type="Proteomes" id="UP000291236"/>
    </source>
</evidence>
<sequence length="280" mass="30565">MDLLEKFMNSKHFRKYVLTAVIAFIVVICIFSAAFIIPPGNRGVLVTMGKVSPVFAPEGFGFKPPFITHVIPISIRQQTKPAGADCYSSDLQQISIELKVLYRIPENMVVKIFQEYSGDPFDTLVAPRVSEALKEVAALQSAEQIVTKREEIKNKALASAKQKLANLILIEDIVIEKVSLSKELEAAIEAKMVQEQEAAKAKFVQQKAEIEASTAIIKANGEAQAIRVRGKALQDSPGLVQLQIVEKWNGVSPLVVNSGNGGGGANIVLPIRELNQSKTK</sequence>
<evidence type="ECO:0000313" key="4">
    <source>
        <dbReference type="EMBL" id="BBH52894.1"/>
    </source>
</evidence>
<dbReference type="PRINTS" id="PR00679">
    <property type="entry name" value="PROHIBITIN"/>
</dbReference>
<reference evidence="4 5" key="1">
    <citation type="submission" date="2018-12" db="EMBL/GenBank/DDBJ databases">
        <title>Rubrispira sanarue gen. nov., sp., nov., a member of the order Silvanigrellales, isolated from a brackish lake in Hamamatsu Japan.</title>
        <authorList>
            <person name="Maejima Y."/>
            <person name="Iino T."/>
            <person name="Muraguchi Y."/>
            <person name="Fukuda K."/>
            <person name="Nojiri H."/>
            <person name="Ohkuma M."/>
            <person name="Moriuchi R."/>
            <person name="Dohra H."/>
            <person name="Kimbara K."/>
            <person name="Shintani M."/>
        </authorList>
    </citation>
    <scope>NUCLEOTIDE SEQUENCE [LARGE SCALE GENOMIC DNA]</scope>
    <source>
        <strain evidence="4 5">RF1110005</strain>
    </source>
</reference>
<dbReference type="Gene3D" id="3.30.479.30">
    <property type="entry name" value="Band 7 domain"/>
    <property type="match status" value="1"/>
</dbReference>
<dbReference type="InterPro" id="IPR001107">
    <property type="entry name" value="Band_7"/>
</dbReference>
<dbReference type="AlphaFoldDB" id="A0A4P2VLN9"/>
<keyword evidence="2" id="KW-0472">Membrane</keyword>
<dbReference type="PANTHER" id="PTHR23222">
    <property type="entry name" value="PROHIBITIN"/>
    <property type="match status" value="1"/>
</dbReference>
<keyword evidence="2" id="KW-1133">Transmembrane helix</keyword>
<feature type="transmembrane region" description="Helical" evidence="2">
    <location>
        <begin position="16"/>
        <end position="37"/>
    </location>
</feature>
<protein>
    <submittedName>
        <fullName evidence="4">Prohibitin family protein</fullName>
    </submittedName>
</protein>
<dbReference type="InterPro" id="IPR000163">
    <property type="entry name" value="Prohibitin"/>
</dbReference>
<dbReference type="SUPFAM" id="SSF117892">
    <property type="entry name" value="Band 7/SPFH domain"/>
    <property type="match status" value="1"/>
</dbReference>